<name>A0ACC0H721_9ERIC</name>
<protein>
    <submittedName>
        <fullName evidence="1">WRKY transcription factor 41</fullName>
    </submittedName>
</protein>
<accession>A0ACC0H721</accession>
<sequence>MENSANWEQKNLINELTQGMELAKQLQIHLNVTTSPHETRELLVHKILNSYDKALSMLNLNGETQPTATAMEMSESPRSRSGSPHSEDSNKDFKDHEHKHVSKKRKSMVRWTKQVQVCPGPRLEGCLDDGYNWRKYGQKDILGAKYPRYIYIYGLA</sequence>
<keyword evidence="2" id="KW-1185">Reference proteome</keyword>
<evidence type="ECO:0000313" key="2">
    <source>
        <dbReference type="Proteomes" id="UP001060215"/>
    </source>
</evidence>
<evidence type="ECO:0000313" key="1">
    <source>
        <dbReference type="EMBL" id="KAI8008950.1"/>
    </source>
</evidence>
<dbReference type="Proteomes" id="UP001060215">
    <property type="component" value="Chromosome 7"/>
</dbReference>
<comment type="caution">
    <text evidence="1">The sequence shown here is derived from an EMBL/GenBank/DDBJ whole genome shotgun (WGS) entry which is preliminary data.</text>
</comment>
<proteinExistence type="predicted"/>
<gene>
    <name evidence="1" type="ORF">LOK49_LG07G01329</name>
</gene>
<reference evidence="1 2" key="1">
    <citation type="journal article" date="2022" name="Plant J.">
        <title>Chromosome-level genome of Camellia lanceoleosa provides a valuable resource for understanding genome evolution and self-incompatibility.</title>
        <authorList>
            <person name="Gong W."/>
            <person name="Xiao S."/>
            <person name="Wang L."/>
            <person name="Liao Z."/>
            <person name="Chang Y."/>
            <person name="Mo W."/>
            <person name="Hu G."/>
            <person name="Li W."/>
            <person name="Zhao G."/>
            <person name="Zhu H."/>
            <person name="Hu X."/>
            <person name="Ji K."/>
            <person name="Xiang X."/>
            <person name="Song Q."/>
            <person name="Yuan D."/>
            <person name="Jin S."/>
            <person name="Zhang L."/>
        </authorList>
    </citation>
    <scope>NUCLEOTIDE SEQUENCE [LARGE SCALE GENOMIC DNA]</scope>
    <source>
        <strain evidence="1">SQ_2022a</strain>
    </source>
</reference>
<dbReference type="EMBL" id="CM045764">
    <property type="protein sequence ID" value="KAI8008950.1"/>
    <property type="molecule type" value="Genomic_DNA"/>
</dbReference>
<organism evidence="1 2">
    <name type="scientific">Camellia lanceoleosa</name>
    <dbReference type="NCBI Taxonomy" id="1840588"/>
    <lineage>
        <taxon>Eukaryota</taxon>
        <taxon>Viridiplantae</taxon>
        <taxon>Streptophyta</taxon>
        <taxon>Embryophyta</taxon>
        <taxon>Tracheophyta</taxon>
        <taxon>Spermatophyta</taxon>
        <taxon>Magnoliopsida</taxon>
        <taxon>eudicotyledons</taxon>
        <taxon>Gunneridae</taxon>
        <taxon>Pentapetalae</taxon>
        <taxon>asterids</taxon>
        <taxon>Ericales</taxon>
        <taxon>Theaceae</taxon>
        <taxon>Camellia</taxon>
    </lineage>
</organism>